<name>A0ABW3XBV9_9ACTN</name>
<evidence type="ECO:0000313" key="1">
    <source>
        <dbReference type="EMBL" id="MFD1306897.1"/>
    </source>
</evidence>
<gene>
    <name evidence="1" type="ORF">ACFQ5X_13725</name>
</gene>
<dbReference type="Pfam" id="PF18616">
    <property type="entry name" value="CdiI_3"/>
    <property type="match status" value="1"/>
</dbReference>
<dbReference type="EMBL" id="JBHTMM010000014">
    <property type="protein sequence ID" value="MFD1306897.1"/>
    <property type="molecule type" value="Genomic_DNA"/>
</dbReference>
<dbReference type="InterPro" id="IPR040547">
    <property type="entry name" value="CdiI"/>
</dbReference>
<accession>A0ABW3XBV9</accession>
<dbReference type="Proteomes" id="UP001597058">
    <property type="component" value="Unassembled WGS sequence"/>
</dbReference>
<dbReference type="CDD" id="cd20691">
    <property type="entry name" value="CdiI_EC536-like"/>
    <property type="match status" value="1"/>
</dbReference>
<evidence type="ECO:0000313" key="2">
    <source>
        <dbReference type="Proteomes" id="UP001597058"/>
    </source>
</evidence>
<organism evidence="1 2">
    <name type="scientific">Streptomyces kaempferi</name>
    <dbReference type="NCBI Taxonomy" id="333725"/>
    <lineage>
        <taxon>Bacteria</taxon>
        <taxon>Bacillati</taxon>
        <taxon>Actinomycetota</taxon>
        <taxon>Actinomycetes</taxon>
        <taxon>Kitasatosporales</taxon>
        <taxon>Streptomycetaceae</taxon>
        <taxon>Streptomyces</taxon>
    </lineage>
</organism>
<dbReference type="RefSeq" id="WP_381328046.1">
    <property type="nucleotide sequence ID" value="NZ_JBHTMM010000014.1"/>
</dbReference>
<sequence length="137" mass="15088">MNLSFDRSRSIEDLEGRRWPDPPSDATALVRAVHALRKSPISDLTVEQLARLIGQDVGLPWLLPVGVEVLRSEAAEGTAGGWFDDDLLTAVLTRNATAWAEVPELAQDIEGVLDMLGDELSPYLRDDADRFRASLPH</sequence>
<reference evidence="2" key="1">
    <citation type="journal article" date="2019" name="Int. J. Syst. Evol. Microbiol.">
        <title>The Global Catalogue of Microorganisms (GCM) 10K type strain sequencing project: providing services to taxonomists for standard genome sequencing and annotation.</title>
        <authorList>
            <consortium name="The Broad Institute Genomics Platform"/>
            <consortium name="The Broad Institute Genome Sequencing Center for Infectious Disease"/>
            <person name="Wu L."/>
            <person name="Ma J."/>
        </authorList>
    </citation>
    <scope>NUCLEOTIDE SEQUENCE [LARGE SCALE GENOMIC DNA]</scope>
    <source>
        <strain evidence="2">CGMCC 4.7020</strain>
    </source>
</reference>
<proteinExistence type="predicted"/>
<comment type="caution">
    <text evidence="1">The sequence shown here is derived from an EMBL/GenBank/DDBJ whole genome shotgun (WGS) entry which is preliminary data.</text>
</comment>
<protein>
    <submittedName>
        <fullName evidence="1">Contact-dependent growth inhibition system immunity protein</fullName>
    </submittedName>
</protein>
<keyword evidence="2" id="KW-1185">Reference proteome</keyword>